<feature type="region of interest" description="Disordered" evidence="1">
    <location>
        <begin position="109"/>
        <end position="135"/>
    </location>
</feature>
<dbReference type="InterPro" id="IPR000352">
    <property type="entry name" value="Pep_chain_release_fac_I"/>
</dbReference>
<dbReference type="NCBIfam" id="NF006718">
    <property type="entry name" value="PRK09256.1"/>
    <property type="match status" value="1"/>
</dbReference>
<dbReference type="OrthoDB" id="9815709at2"/>
<dbReference type="GO" id="GO:0003747">
    <property type="term" value="F:translation release factor activity"/>
    <property type="evidence" value="ECO:0007669"/>
    <property type="project" value="InterPro"/>
</dbReference>
<keyword evidence="4" id="KW-1185">Reference proteome</keyword>
<dbReference type="GO" id="GO:0043022">
    <property type="term" value="F:ribosome binding"/>
    <property type="evidence" value="ECO:0007669"/>
    <property type="project" value="TreeGrafter"/>
</dbReference>
<reference evidence="3 4" key="1">
    <citation type="submission" date="2015-10" db="EMBL/GenBank/DDBJ databases">
        <authorList>
            <person name="Gilbert D.G."/>
        </authorList>
    </citation>
    <scope>NUCLEOTIDE SEQUENCE [LARGE SCALE GENOMIC DNA]</scope>
    <source>
        <strain evidence="4">HZ-22</strain>
    </source>
</reference>
<gene>
    <name evidence="3" type="ORF">APS56_11960</name>
</gene>
<dbReference type="PATRIC" id="fig|1736674.3.peg.2452"/>
<dbReference type="STRING" id="1736674.APS56_11960"/>
<dbReference type="Pfam" id="PF00472">
    <property type="entry name" value="RF-1"/>
    <property type="match status" value="1"/>
</dbReference>
<dbReference type="PROSITE" id="PS00745">
    <property type="entry name" value="RF_PROK_I"/>
    <property type="match status" value="1"/>
</dbReference>
<organism evidence="3 4">
    <name type="scientific">Pseudalgibacter alginicilyticus</name>
    <dbReference type="NCBI Taxonomy" id="1736674"/>
    <lineage>
        <taxon>Bacteria</taxon>
        <taxon>Pseudomonadati</taxon>
        <taxon>Bacteroidota</taxon>
        <taxon>Flavobacteriia</taxon>
        <taxon>Flavobacteriales</taxon>
        <taxon>Flavobacteriaceae</taxon>
        <taxon>Pseudalgibacter</taxon>
    </lineage>
</organism>
<dbReference type="SUPFAM" id="SSF110916">
    <property type="entry name" value="Peptidyl-tRNA hydrolase domain-like"/>
    <property type="match status" value="1"/>
</dbReference>
<evidence type="ECO:0000313" key="4">
    <source>
        <dbReference type="Proteomes" id="UP000057981"/>
    </source>
</evidence>
<proteinExistence type="predicted"/>
<dbReference type="GO" id="GO:0004045">
    <property type="term" value="F:peptidyl-tRNA hydrolase activity"/>
    <property type="evidence" value="ECO:0007669"/>
    <property type="project" value="TreeGrafter"/>
</dbReference>
<dbReference type="Gene3D" id="3.30.160.20">
    <property type="match status" value="1"/>
</dbReference>
<dbReference type="Proteomes" id="UP000057981">
    <property type="component" value="Chromosome"/>
</dbReference>
<sequence length="135" mass="15586">MIDEEALLQELSFRAIRSSGSGGQHVNKVSSKIELTFNLSESIVFDDEQKNRLENKLQHRLTKGNLLILQCDESRSQHKNKTLVIKRFLELISTSLVIPKKRIPTKIPKSVIRKRLKNKRQVSDKKANRKKPDVD</sequence>
<feature type="compositionally biased region" description="Basic and acidic residues" evidence="1">
    <location>
        <begin position="121"/>
        <end position="135"/>
    </location>
</feature>
<dbReference type="AlphaFoldDB" id="A0A0P0DCE2"/>
<name>A0A0P0DCE2_9FLAO</name>
<dbReference type="PANTHER" id="PTHR47814">
    <property type="entry name" value="PEPTIDYL-TRNA HYDROLASE ARFB"/>
    <property type="match status" value="1"/>
</dbReference>
<feature type="compositionally biased region" description="Basic residues" evidence="1">
    <location>
        <begin position="111"/>
        <end position="120"/>
    </location>
</feature>
<dbReference type="EMBL" id="CP012898">
    <property type="protein sequence ID" value="ALJ05797.1"/>
    <property type="molecule type" value="Genomic_DNA"/>
</dbReference>
<feature type="domain" description="Prokaryotic-type class I peptide chain release factors" evidence="2">
    <location>
        <begin position="17"/>
        <end position="33"/>
    </location>
</feature>
<accession>A0A0P0DCE2</accession>
<evidence type="ECO:0000259" key="2">
    <source>
        <dbReference type="PROSITE" id="PS00745"/>
    </source>
</evidence>
<evidence type="ECO:0000313" key="3">
    <source>
        <dbReference type="EMBL" id="ALJ05797.1"/>
    </source>
</evidence>
<evidence type="ECO:0000256" key="1">
    <source>
        <dbReference type="SAM" id="MobiDB-lite"/>
    </source>
</evidence>
<dbReference type="RefSeq" id="WP_054728434.1">
    <property type="nucleotide sequence ID" value="NZ_CP012898.1"/>
</dbReference>
<protein>
    <submittedName>
        <fullName evidence="3">Peptide chain release factor 1</fullName>
    </submittedName>
</protein>
<dbReference type="KEGG" id="ahz:APS56_11960"/>
<dbReference type="GO" id="GO:0072344">
    <property type="term" value="P:rescue of stalled ribosome"/>
    <property type="evidence" value="ECO:0007669"/>
    <property type="project" value="TreeGrafter"/>
</dbReference>
<dbReference type="PANTHER" id="PTHR47814:SF1">
    <property type="entry name" value="PEPTIDYL-TRNA HYDROLASE ARFB"/>
    <property type="match status" value="1"/>
</dbReference>